<proteinExistence type="predicted"/>
<protein>
    <submittedName>
        <fullName evidence="2">SWIM-type domain-containing protein</fullName>
    </submittedName>
</protein>
<dbReference type="WBParaSite" id="JU765_v2.g20623.t1">
    <property type="protein sequence ID" value="JU765_v2.g20623.t1"/>
    <property type="gene ID" value="JU765_v2.g20623"/>
</dbReference>
<accession>A0AC34QZA5</accession>
<sequence>MLKQRISLDSYPDEYVAAAYCEGLRFINWVTEGYYEQGDFHLIPAFDNFSKCKDSEYAPTMPLVPEHYEITDFIRNQNGVPSKQSLIDFRNSVSGKGVRNFMSLMLFHSNQIDIHKIKNDDDKVRRWIVIEEKQKEHLVVEKEKFKCSCPIENNCIHIKALHLNLMAENPETYQNDLPDSGHQDIFKMQKKIFGQTSGARGKKRGHVADRVIILNEPSTKKRKTKKEKDEKPEDEKPKETESDSWAQLLETDFDGNSSFNDSPRKQTENNQPQIDDRKTLQVLDETAICMTNRNVEVSME</sequence>
<reference evidence="2" key="1">
    <citation type="submission" date="2022-11" db="UniProtKB">
        <authorList>
            <consortium name="WormBaseParasite"/>
        </authorList>
    </citation>
    <scope>IDENTIFICATION</scope>
</reference>
<dbReference type="Proteomes" id="UP000887576">
    <property type="component" value="Unplaced"/>
</dbReference>
<evidence type="ECO:0000313" key="2">
    <source>
        <dbReference type="WBParaSite" id="JU765_v2.g20623.t1"/>
    </source>
</evidence>
<evidence type="ECO:0000313" key="1">
    <source>
        <dbReference type="Proteomes" id="UP000887576"/>
    </source>
</evidence>
<organism evidence="1 2">
    <name type="scientific">Panagrolaimus sp. JU765</name>
    <dbReference type="NCBI Taxonomy" id="591449"/>
    <lineage>
        <taxon>Eukaryota</taxon>
        <taxon>Metazoa</taxon>
        <taxon>Ecdysozoa</taxon>
        <taxon>Nematoda</taxon>
        <taxon>Chromadorea</taxon>
        <taxon>Rhabditida</taxon>
        <taxon>Tylenchina</taxon>
        <taxon>Panagrolaimomorpha</taxon>
        <taxon>Panagrolaimoidea</taxon>
        <taxon>Panagrolaimidae</taxon>
        <taxon>Panagrolaimus</taxon>
    </lineage>
</organism>
<name>A0AC34QZA5_9BILA</name>